<feature type="modified residue" description="4-aspartylphosphate" evidence="6">
    <location>
        <position position="55"/>
    </location>
</feature>
<dbReference type="GO" id="GO:0006355">
    <property type="term" value="P:regulation of DNA-templated transcription"/>
    <property type="evidence" value="ECO:0007669"/>
    <property type="project" value="TreeGrafter"/>
</dbReference>
<dbReference type="GO" id="GO:0000976">
    <property type="term" value="F:transcription cis-regulatory region binding"/>
    <property type="evidence" value="ECO:0007669"/>
    <property type="project" value="TreeGrafter"/>
</dbReference>
<dbReference type="PROSITE" id="PS50110">
    <property type="entry name" value="RESPONSE_REGULATORY"/>
    <property type="match status" value="1"/>
</dbReference>
<proteinExistence type="predicted"/>
<dbReference type="PANTHER" id="PTHR48111:SF1">
    <property type="entry name" value="TWO-COMPONENT RESPONSE REGULATOR ORR33"/>
    <property type="match status" value="1"/>
</dbReference>
<protein>
    <submittedName>
        <fullName evidence="8">Response regulator</fullName>
    </submittedName>
</protein>
<dbReference type="InterPro" id="IPR001789">
    <property type="entry name" value="Sig_transdc_resp-reg_receiver"/>
</dbReference>
<evidence type="ECO:0000256" key="5">
    <source>
        <dbReference type="ARBA" id="ARBA00023163"/>
    </source>
</evidence>
<keyword evidence="5" id="KW-0804">Transcription</keyword>
<dbReference type="EMBL" id="QPMK01000010">
    <property type="protein sequence ID" value="RDD65738.1"/>
    <property type="molecule type" value="Genomic_DNA"/>
</dbReference>
<name>A0A369TKF5_9RHOB</name>
<reference evidence="8 9" key="1">
    <citation type="submission" date="2018-07" db="EMBL/GenBank/DDBJ databases">
        <title>Thalassococcus profundi sp. nov., a marine bacterium isolated from deep seawater of Okinawa Trough.</title>
        <authorList>
            <person name="Yu M."/>
        </authorList>
    </citation>
    <scope>NUCLEOTIDE SEQUENCE [LARGE SCALE GENOMIC DNA]</scope>
    <source>
        <strain evidence="8 9">WRAS1</strain>
    </source>
</reference>
<dbReference type="RefSeq" id="WP_114511550.1">
    <property type="nucleotide sequence ID" value="NZ_QPMK01000010.1"/>
</dbReference>
<dbReference type="GO" id="GO:0032993">
    <property type="term" value="C:protein-DNA complex"/>
    <property type="evidence" value="ECO:0007669"/>
    <property type="project" value="TreeGrafter"/>
</dbReference>
<keyword evidence="3" id="KW-0805">Transcription regulation</keyword>
<evidence type="ECO:0000256" key="1">
    <source>
        <dbReference type="ARBA" id="ARBA00022553"/>
    </source>
</evidence>
<dbReference type="InterPro" id="IPR011006">
    <property type="entry name" value="CheY-like_superfamily"/>
</dbReference>
<keyword evidence="9" id="KW-1185">Reference proteome</keyword>
<dbReference type="OrthoDB" id="7326651at2"/>
<dbReference type="SMART" id="SM00448">
    <property type="entry name" value="REC"/>
    <property type="match status" value="1"/>
</dbReference>
<dbReference type="PANTHER" id="PTHR48111">
    <property type="entry name" value="REGULATOR OF RPOS"/>
    <property type="match status" value="1"/>
</dbReference>
<gene>
    <name evidence="8" type="ORF">DU478_13795</name>
</gene>
<evidence type="ECO:0000256" key="2">
    <source>
        <dbReference type="ARBA" id="ARBA00023012"/>
    </source>
</evidence>
<dbReference type="AlphaFoldDB" id="A0A369TKF5"/>
<dbReference type="GO" id="GO:0005829">
    <property type="term" value="C:cytosol"/>
    <property type="evidence" value="ECO:0007669"/>
    <property type="project" value="TreeGrafter"/>
</dbReference>
<dbReference type="Proteomes" id="UP000253977">
    <property type="component" value="Unassembled WGS sequence"/>
</dbReference>
<comment type="caution">
    <text evidence="8">The sequence shown here is derived from an EMBL/GenBank/DDBJ whole genome shotgun (WGS) entry which is preliminary data.</text>
</comment>
<organism evidence="8 9">
    <name type="scientific">Thalassococcus profundi</name>
    <dbReference type="NCBI Taxonomy" id="2282382"/>
    <lineage>
        <taxon>Bacteria</taxon>
        <taxon>Pseudomonadati</taxon>
        <taxon>Pseudomonadota</taxon>
        <taxon>Alphaproteobacteria</taxon>
        <taxon>Rhodobacterales</taxon>
        <taxon>Roseobacteraceae</taxon>
        <taxon>Thalassococcus</taxon>
    </lineage>
</organism>
<dbReference type="InterPro" id="IPR039420">
    <property type="entry name" value="WalR-like"/>
</dbReference>
<evidence type="ECO:0000259" key="7">
    <source>
        <dbReference type="PROSITE" id="PS50110"/>
    </source>
</evidence>
<evidence type="ECO:0000313" key="9">
    <source>
        <dbReference type="Proteomes" id="UP000253977"/>
    </source>
</evidence>
<feature type="domain" description="Response regulatory" evidence="7">
    <location>
        <begin position="2"/>
        <end position="122"/>
    </location>
</feature>
<dbReference type="Gene3D" id="3.40.50.2300">
    <property type="match status" value="1"/>
</dbReference>
<dbReference type="Pfam" id="PF00072">
    <property type="entry name" value="Response_reg"/>
    <property type="match status" value="1"/>
</dbReference>
<evidence type="ECO:0000256" key="4">
    <source>
        <dbReference type="ARBA" id="ARBA00023125"/>
    </source>
</evidence>
<evidence type="ECO:0000313" key="8">
    <source>
        <dbReference type="EMBL" id="RDD65738.1"/>
    </source>
</evidence>
<evidence type="ECO:0000256" key="6">
    <source>
        <dbReference type="PROSITE-ProRule" id="PRU00169"/>
    </source>
</evidence>
<dbReference type="SUPFAM" id="SSF52172">
    <property type="entry name" value="CheY-like"/>
    <property type="match status" value="1"/>
</dbReference>
<keyword evidence="1 6" id="KW-0597">Phosphoprotein</keyword>
<sequence>MRILAVDDDPIILELIREIIGLSDDQELLTAGSGPEALKLLDDPATPMIDCFLLDIQMPVMDGIDLCTALRKRPEFRTTPVVMLTAMTEKRYVDAAFIAGATDYITKPFDIGDMQRRLRTAALRRSEMARFETDASAAVAQGQRRELLAEVPIYDVDNVIDYFSFENYARQLSKRSLFTSLAVAVHIRRIGDFHAACEPFMFESLITDVAEATSDSLRDHSFVMSYAGNGSFICLIEDGHLPDRKTLVSRINLLLQQMQLDYGLDCPPCVQVCAGDYVRLVGRNSDGISEALVQAHASAESYGQAIDAQVDRIWYEGVVGQ</sequence>
<accession>A0A369TKF5</accession>
<evidence type="ECO:0000256" key="3">
    <source>
        <dbReference type="ARBA" id="ARBA00023015"/>
    </source>
</evidence>
<dbReference type="GO" id="GO:0000156">
    <property type="term" value="F:phosphorelay response regulator activity"/>
    <property type="evidence" value="ECO:0007669"/>
    <property type="project" value="TreeGrafter"/>
</dbReference>
<keyword evidence="2" id="KW-0902">Two-component regulatory system</keyword>
<keyword evidence="4" id="KW-0238">DNA-binding</keyword>